<comment type="caution">
    <text evidence="4">The sequence shown here is derived from an EMBL/GenBank/DDBJ whole genome shotgun (WGS) entry which is preliminary data.</text>
</comment>
<evidence type="ECO:0000313" key="5">
    <source>
        <dbReference type="Proteomes" id="UP001140949"/>
    </source>
</evidence>
<evidence type="ECO:0000256" key="1">
    <source>
        <dbReference type="ARBA" id="ARBA00004906"/>
    </source>
</evidence>
<organism evidence="4 5">
    <name type="scientific">Iris pallida</name>
    <name type="common">Sweet iris</name>
    <dbReference type="NCBI Taxonomy" id="29817"/>
    <lineage>
        <taxon>Eukaryota</taxon>
        <taxon>Viridiplantae</taxon>
        <taxon>Streptophyta</taxon>
        <taxon>Embryophyta</taxon>
        <taxon>Tracheophyta</taxon>
        <taxon>Spermatophyta</taxon>
        <taxon>Magnoliopsida</taxon>
        <taxon>Liliopsida</taxon>
        <taxon>Asparagales</taxon>
        <taxon>Iridaceae</taxon>
        <taxon>Iridoideae</taxon>
        <taxon>Irideae</taxon>
        <taxon>Iris</taxon>
    </lineage>
</organism>
<dbReference type="InterPro" id="IPR056592">
    <property type="entry name" value="Beta-prop_At3g26010-like"/>
</dbReference>
<dbReference type="SUPFAM" id="SSF50965">
    <property type="entry name" value="Galactose oxidase, central domain"/>
    <property type="match status" value="1"/>
</dbReference>
<keyword evidence="5" id="KW-1185">Reference proteome</keyword>
<dbReference type="InterPro" id="IPR015915">
    <property type="entry name" value="Kelch-typ_b-propeller"/>
</dbReference>
<accession>A0AAX6GJT5</accession>
<dbReference type="PANTHER" id="PTHR10706">
    <property type="entry name" value="F-BOX FAMILY PROTEIN"/>
    <property type="match status" value="1"/>
</dbReference>
<dbReference type="SUPFAM" id="SSF81383">
    <property type="entry name" value="F-box domain"/>
    <property type="match status" value="1"/>
</dbReference>
<dbReference type="Gene3D" id="1.20.1280.50">
    <property type="match status" value="1"/>
</dbReference>
<sequence>MSYSVSLMEGEASWDSYPLSQFVVETPDFKPLPDTNSNASGGSTKVVGAVSLDNILPDDILERIVSFLPVASVFRASSVCKRWYDIVHSRRFLWASKLPHKPWYFMFTCNDTAGGYAYDPILRKWYNLELPCIEKCNWFTSSSCGLVCFMDNDVRSRIFVCNPITRDWRRIPEPPGVEFPDYSTLAISVDRDSHQYVVAVAKSKQTPADFLQWDFSIHIFESDTGLWSTSVKEVLFGWRGGDESVICDGVLYCLIHCTNIFGNTELRHGLVMHDLSARSSHTSLMRTLIPVPCSLTCARLMNVKDRLVMVGGIAKYDRQDIIKGISIWELHNKEWREIAKMPHRFFQGFGELDDVFASSGYDDLIFIQSYGATALLVFDMNQKQWKWSAKCPVTKRFPLQLFSGFCFEPRLEVAS</sequence>
<dbReference type="SMART" id="SM00256">
    <property type="entry name" value="FBOX"/>
    <property type="match status" value="1"/>
</dbReference>
<dbReference type="InterPro" id="IPR036047">
    <property type="entry name" value="F-box-like_dom_sf"/>
</dbReference>
<dbReference type="PANTHER" id="PTHR10706:SF130">
    <property type="entry name" value="F-BOX ONLY PROTEIN 31"/>
    <property type="match status" value="1"/>
</dbReference>
<proteinExistence type="predicted"/>
<name>A0AAX6GJT5_IRIPA</name>
<dbReference type="PROSITE" id="PS50181">
    <property type="entry name" value="FBOX"/>
    <property type="match status" value="1"/>
</dbReference>
<gene>
    <name evidence="4" type="ORF">M6B38_361980</name>
</gene>
<dbReference type="InterPro" id="IPR011043">
    <property type="entry name" value="Gal_Oxase/kelch_b-propeller"/>
</dbReference>
<dbReference type="EMBL" id="JANAVB010019200">
    <property type="protein sequence ID" value="KAJ6828481.1"/>
    <property type="molecule type" value="Genomic_DNA"/>
</dbReference>
<dbReference type="Proteomes" id="UP001140949">
    <property type="component" value="Unassembled WGS sequence"/>
</dbReference>
<keyword evidence="2" id="KW-0833">Ubl conjugation pathway</keyword>
<dbReference type="AlphaFoldDB" id="A0AAX6GJT5"/>
<dbReference type="Gene3D" id="2.120.10.80">
    <property type="entry name" value="Kelch-type beta propeller"/>
    <property type="match status" value="1"/>
</dbReference>
<evidence type="ECO:0000256" key="2">
    <source>
        <dbReference type="ARBA" id="ARBA00022786"/>
    </source>
</evidence>
<dbReference type="FunFam" id="2.120.10.80:FF:000076">
    <property type="entry name" value="F-box/kelch-repeat protein At3g61590 family"/>
    <property type="match status" value="1"/>
</dbReference>
<dbReference type="Pfam" id="PF00646">
    <property type="entry name" value="F-box"/>
    <property type="match status" value="1"/>
</dbReference>
<dbReference type="Pfam" id="PF24750">
    <property type="entry name" value="b-prop_At3g26010-like"/>
    <property type="match status" value="1"/>
</dbReference>
<dbReference type="InterPro" id="IPR045048">
    <property type="entry name" value="FBXO31/39"/>
</dbReference>
<reference evidence="4" key="1">
    <citation type="journal article" date="2023" name="GigaByte">
        <title>Genome assembly of the bearded iris, Iris pallida Lam.</title>
        <authorList>
            <person name="Bruccoleri R.E."/>
            <person name="Oakeley E.J."/>
            <person name="Faust A.M.E."/>
            <person name="Altorfer M."/>
            <person name="Dessus-Babus S."/>
            <person name="Burckhardt D."/>
            <person name="Oertli M."/>
            <person name="Naumann U."/>
            <person name="Petersen F."/>
            <person name="Wong J."/>
        </authorList>
    </citation>
    <scope>NUCLEOTIDE SEQUENCE</scope>
    <source>
        <strain evidence="4">GSM-AAB239-AS_SAM_17_03QT</strain>
    </source>
</reference>
<evidence type="ECO:0000259" key="3">
    <source>
        <dbReference type="PROSITE" id="PS50181"/>
    </source>
</evidence>
<feature type="domain" description="F-box" evidence="3">
    <location>
        <begin position="56"/>
        <end position="97"/>
    </location>
</feature>
<comment type="pathway">
    <text evidence="1">Protein modification; protein ubiquitination.</text>
</comment>
<protein>
    <submittedName>
        <fullName evidence="4">F-box/kelch-repeat protein</fullName>
    </submittedName>
</protein>
<evidence type="ECO:0000313" key="4">
    <source>
        <dbReference type="EMBL" id="KAJ6828481.1"/>
    </source>
</evidence>
<dbReference type="InterPro" id="IPR001810">
    <property type="entry name" value="F-box_dom"/>
</dbReference>
<dbReference type="FunFam" id="1.20.1280.50:FF:000030">
    <property type="entry name" value="F-box/kelch-repeat protein At3g61590"/>
    <property type="match status" value="1"/>
</dbReference>
<reference evidence="4" key="2">
    <citation type="submission" date="2023-04" db="EMBL/GenBank/DDBJ databases">
        <authorList>
            <person name="Bruccoleri R.E."/>
            <person name="Oakeley E.J."/>
            <person name="Faust A.-M."/>
            <person name="Dessus-Babus S."/>
            <person name="Altorfer M."/>
            <person name="Burckhardt D."/>
            <person name="Oertli M."/>
            <person name="Naumann U."/>
            <person name="Petersen F."/>
            <person name="Wong J."/>
        </authorList>
    </citation>
    <scope>NUCLEOTIDE SEQUENCE</scope>
    <source>
        <strain evidence="4">GSM-AAB239-AS_SAM_17_03QT</strain>
        <tissue evidence="4">Leaf</tissue>
    </source>
</reference>